<dbReference type="RefSeq" id="WP_016543137.1">
    <property type="nucleotide sequence ID" value="NZ_ASQH01000027.1"/>
</dbReference>
<dbReference type="InterPro" id="IPR029068">
    <property type="entry name" value="Glyas_Bleomycin-R_OHBP_Dase"/>
</dbReference>
<protein>
    <recommendedName>
        <fullName evidence="3">VOC domain-containing protein</fullName>
    </recommendedName>
</protein>
<evidence type="ECO:0008006" key="3">
    <source>
        <dbReference type="Google" id="ProtNLM"/>
    </source>
</evidence>
<keyword evidence="2" id="KW-1185">Reference proteome</keyword>
<dbReference type="EMBL" id="ATGG01000033">
    <property type="protein sequence ID" value="EPF74405.1"/>
    <property type="molecule type" value="Genomic_DNA"/>
</dbReference>
<accession>A0A829HD19</accession>
<dbReference type="AlphaFoldDB" id="A0A829HD19"/>
<organism evidence="1 2">
    <name type="scientific">Acinetobacter gyllenbergii CIP 110306 = MTCC 11365</name>
    <dbReference type="NCBI Taxonomy" id="1217657"/>
    <lineage>
        <taxon>Bacteria</taxon>
        <taxon>Pseudomonadati</taxon>
        <taxon>Pseudomonadota</taxon>
        <taxon>Gammaproteobacteria</taxon>
        <taxon>Moraxellales</taxon>
        <taxon>Moraxellaceae</taxon>
        <taxon>Acinetobacter</taxon>
    </lineage>
</organism>
<dbReference type="Gene3D" id="3.10.180.10">
    <property type="entry name" value="2,3-Dihydroxybiphenyl 1,2-Dioxygenase, domain 1"/>
    <property type="match status" value="1"/>
</dbReference>
<dbReference type="SUPFAM" id="SSF54593">
    <property type="entry name" value="Glyoxalase/Bleomycin resistance protein/Dihydroxybiphenyl dioxygenase"/>
    <property type="match status" value="1"/>
</dbReference>
<proteinExistence type="predicted"/>
<comment type="caution">
    <text evidence="1">The sequence shown here is derived from an EMBL/GenBank/DDBJ whole genome shotgun (WGS) entry which is preliminary data.</text>
</comment>
<sequence>MKTKFTGGVDIALKLPPHQFEATVAFYRDVIGLKQITEKLPDIGFELGPVKLWIAAAPEMSQAELWLELFTDNFPEAAEYLKAAGVVRCDAIEPLAEGFRGGWISSPANIIHMVREPDAW</sequence>
<gene>
    <name evidence="1" type="ORF">F957_03501</name>
</gene>
<evidence type="ECO:0000313" key="2">
    <source>
        <dbReference type="Proteomes" id="UP000014523"/>
    </source>
</evidence>
<dbReference type="Proteomes" id="UP000014523">
    <property type="component" value="Unassembled WGS sequence"/>
</dbReference>
<reference evidence="1 2" key="1">
    <citation type="submission" date="2013-06" db="EMBL/GenBank/DDBJ databases">
        <title>The Genome Sequence of Acinetobacter gyllenbergii CIP 110306.</title>
        <authorList>
            <consortium name="The Broad Institute Genome Sequencing Platform"/>
            <consortium name="The Broad Institute Genome Sequencing Center for Infectious Disease"/>
            <person name="Cerqueira G."/>
            <person name="Feldgarden M."/>
            <person name="Courvalin P."/>
            <person name="Perichon B."/>
            <person name="Grillot-Courvalin C."/>
            <person name="Clermont D."/>
            <person name="Rocha E."/>
            <person name="Yoon E.-J."/>
            <person name="Nemec A."/>
            <person name="Young S.K."/>
            <person name="Zeng Q."/>
            <person name="Gargeya S."/>
            <person name="Fitzgerald M."/>
            <person name="Abouelleil A."/>
            <person name="Alvarado L."/>
            <person name="Berlin A.M."/>
            <person name="Chapman S.B."/>
            <person name="Dewar J."/>
            <person name="Goldberg J."/>
            <person name="Griggs A."/>
            <person name="Gujja S."/>
            <person name="Hansen M."/>
            <person name="Howarth C."/>
            <person name="Imamovic A."/>
            <person name="Larimer J."/>
            <person name="McCowan C."/>
            <person name="Murphy C."/>
            <person name="Pearson M."/>
            <person name="Priest M."/>
            <person name="Roberts A."/>
            <person name="Saif S."/>
            <person name="Shea T."/>
            <person name="Sykes S."/>
            <person name="Wortman J."/>
            <person name="Nusbaum C."/>
            <person name="Birren B."/>
        </authorList>
    </citation>
    <scope>NUCLEOTIDE SEQUENCE [LARGE SCALE GENOMIC DNA]</scope>
    <source>
        <strain evidence="1 2">CIP 110306</strain>
    </source>
</reference>
<name>A0A829HD19_9GAMM</name>
<evidence type="ECO:0000313" key="1">
    <source>
        <dbReference type="EMBL" id="EPF74405.1"/>
    </source>
</evidence>